<protein>
    <submittedName>
        <fullName evidence="3">MerR family transcriptional regulator</fullName>
    </submittedName>
</protein>
<gene>
    <name evidence="3" type="ORF">EXE59_11675</name>
</gene>
<dbReference type="PANTHER" id="PTHR30204:SF98">
    <property type="entry name" value="HTH-TYPE TRANSCRIPTIONAL REGULATOR ADHR"/>
    <property type="match status" value="1"/>
</dbReference>
<dbReference type="SUPFAM" id="SSF46955">
    <property type="entry name" value="Putative DNA-binding domain"/>
    <property type="match status" value="1"/>
</dbReference>
<dbReference type="InterPro" id="IPR009061">
    <property type="entry name" value="DNA-bd_dom_put_sf"/>
</dbReference>
<dbReference type="GO" id="GO:0003677">
    <property type="term" value="F:DNA binding"/>
    <property type="evidence" value="ECO:0007669"/>
    <property type="project" value="UniProtKB-KW"/>
</dbReference>
<accession>A0A4Z1CKF1</accession>
<proteinExistence type="predicted"/>
<evidence type="ECO:0000313" key="3">
    <source>
        <dbReference type="EMBL" id="TGN64550.1"/>
    </source>
</evidence>
<dbReference type="SMART" id="SM00422">
    <property type="entry name" value="HTH_MERR"/>
    <property type="match status" value="1"/>
</dbReference>
<evidence type="ECO:0000259" key="2">
    <source>
        <dbReference type="PROSITE" id="PS50937"/>
    </source>
</evidence>
<feature type="domain" description="HTH merR-type" evidence="2">
    <location>
        <begin position="25"/>
        <end position="95"/>
    </location>
</feature>
<evidence type="ECO:0000313" key="4">
    <source>
        <dbReference type="Proteomes" id="UP000297496"/>
    </source>
</evidence>
<dbReference type="Proteomes" id="UP000297496">
    <property type="component" value="Unassembled WGS sequence"/>
</dbReference>
<comment type="caution">
    <text evidence="3">The sequence shown here is derived from an EMBL/GenBank/DDBJ whole genome shotgun (WGS) entry which is preliminary data.</text>
</comment>
<dbReference type="AlphaFoldDB" id="A0A4Z1CKF1"/>
<dbReference type="PANTHER" id="PTHR30204">
    <property type="entry name" value="REDOX-CYCLING DRUG-SENSING TRANSCRIPTIONAL ACTIVATOR SOXR"/>
    <property type="match status" value="1"/>
</dbReference>
<dbReference type="Gene3D" id="1.10.1660.10">
    <property type="match status" value="1"/>
</dbReference>
<dbReference type="PROSITE" id="PS50937">
    <property type="entry name" value="HTH_MERR_2"/>
    <property type="match status" value="1"/>
</dbReference>
<name>A0A4Z1CKF1_9ACTN</name>
<reference evidence="3 4" key="1">
    <citation type="submission" date="2019-04" db="EMBL/GenBank/DDBJ databases">
        <title>Three New Species of Nocardioides, Nocardioides euryhalodurans sp. nov., Nocardioides seonyuensis sp. nov. and Nocardioides eburneoflavus sp. nov. Isolated from Soil.</title>
        <authorList>
            <person name="Roh S.G."/>
            <person name="Lee C."/>
            <person name="Kim M.-K."/>
            <person name="Kim S.B."/>
        </authorList>
    </citation>
    <scope>NUCLEOTIDE SEQUENCE [LARGE SCALE GENOMIC DNA]</scope>
    <source>
        <strain evidence="3 4">MMS17-SY213</strain>
    </source>
</reference>
<organism evidence="3 4">
    <name type="scientific">Nocardioides eburneiflavus</name>
    <dbReference type="NCBI Taxonomy" id="2518372"/>
    <lineage>
        <taxon>Bacteria</taxon>
        <taxon>Bacillati</taxon>
        <taxon>Actinomycetota</taxon>
        <taxon>Actinomycetes</taxon>
        <taxon>Propionibacteriales</taxon>
        <taxon>Nocardioidaceae</taxon>
        <taxon>Nocardioides</taxon>
    </lineage>
</organism>
<dbReference type="InterPro" id="IPR047057">
    <property type="entry name" value="MerR_fam"/>
</dbReference>
<sequence length="237" mass="26383">MPASMDSDDLYDESGTIYDVGQESMLRMSALAERTGIPVASIKFYLREGLLPPGRRVTDRLAEYDDEHVRRLRLIRLLREVGRVPVDGLRRLVAAVGQPGPLHDLFALAADATTPEPTTAGELRPMTRALVDDLVDRAGWTAVRPEAPAREALAGTLEQVLAFDTHPRDPAELLPYVRLADEIARYEIGHLDGSKDRHGLLEEMVVGQVVFGEILALLRRLAEEHHSHERFGADLRE</sequence>
<dbReference type="GO" id="GO:0003700">
    <property type="term" value="F:DNA-binding transcription factor activity"/>
    <property type="evidence" value="ECO:0007669"/>
    <property type="project" value="InterPro"/>
</dbReference>
<dbReference type="PRINTS" id="PR00040">
    <property type="entry name" value="HTHMERR"/>
</dbReference>
<dbReference type="OrthoDB" id="5242095at2"/>
<keyword evidence="4" id="KW-1185">Reference proteome</keyword>
<dbReference type="InterPro" id="IPR000551">
    <property type="entry name" value="MerR-type_HTH_dom"/>
</dbReference>
<evidence type="ECO:0000256" key="1">
    <source>
        <dbReference type="ARBA" id="ARBA00023125"/>
    </source>
</evidence>
<dbReference type="Pfam" id="PF13411">
    <property type="entry name" value="MerR_1"/>
    <property type="match status" value="1"/>
</dbReference>
<dbReference type="EMBL" id="SRRO01000001">
    <property type="protein sequence ID" value="TGN64550.1"/>
    <property type="molecule type" value="Genomic_DNA"/>
</dbReference>
<keyword evidence="1" id="KW-0238">DNA-binding</keyword>